<dbReference type="PANTHER" id="PTHR47488">
    <property type="entry name" value="HEAVY METAL TRANSPORT/DETOXIFICATION SUPERFAMILY PROTEIN"/>
    <property type="match status" value="1"/>
</dbReference>
<dbReference type="PaxDb" id="4565-Traes_7BS_67C70F8DF.1"/>
<dbReference type="InterPro" id="IPR044169">
    <property type="entry name" value="PI21"/>
</dbReference>
<evidence type="ECO:0008006" key="4">
    <source>
        <dbReference type="Google" id="ProtNLM"/>
    </source>
</evidence>
<evidence type="ECO:0000256" key="1">
    <source>
        <dbReference type="SAM" id="MobiDB-lite"/>
    </source>
</evidence>
<dbReference type="Gramene" id="TraesRN7B0100228700.1">
    <property type="protein sequence ID" value="TraesRN7B0100228700.1"/>
    <property type="gene ID" value="TraesRN7B0100228700"/>
</dbReference>
<organism evidence="2">
    <name type="scientific">Triticum aestivum</name>
    <name type="common">Wheat</name>
    <dbReference type="NCBI Taxonomy" id="4565"/>
    <lineage>
        <taxon>Eukaryota</taxon>
        <taxon>Viridiplantae</taxon>
        <taxon>Streptophyta</taxon>
        <taxon>Embryophyta</taxon>
        <taxon>Tracheophyta</taxon>
        <taxon>Spermatophyta</taxon>
        <taxon>Magnoliopsida</taxon>
        <taxon>Liliopsida</taxon>
        <taxon>Poales</taxon>
        <taxon>Poaceae</taxon>
        <taxon>BOP clade</taxon>
        <taxon>Pooideae</taxon>
        <taxon>Triticodae</taxon>
        <taxon>Triticeae</taxon>
        <taxon>Triticinae</taxon>
        <taxon>Triticum</taxon>
    </lineage>
</organism>
<dbReference type="Gramene" id="TraesCS7B02G088000.1">
    <property type="protein sequence ID" value="TraesCS7B02G088000.1"/>
    <property type="gene ID" value="TraesCS7B02G088000"/>
</dbReference>
<protein>
    <recommendedName>
        <fullName evidence="4">HMA domain-containing protein</fullName>
    </recommendedName>
</protein>
<keyword evidence="3" id="KW-1185">Reference proteome</keyword>
<feature type="compositionally biased region" description="Basic and acidic residues" evidence="1">
    <location>
        <begin position="157"/>
        <end position="176"/>
    </location>
</feature>
<dbReference type="Proteomes" id="UP000019116">
    <property type="component" value="Chromosome 7B"/>
</dbReference>
<sequence length="254" mass="28163">MRLGFFGRGRRRCSQVSCRCVPFMETSSSWLLTHFIVSKSPADEKQDKVDKNSTRAVVRELRSVQIEMPTIIIKVDLDCGRCHAKIRKVLERIREKGEFIIDDIKYDEKKNHVIVSGPFDADKLGDKLCCKACNIIKEIETVEPIKKQEPKPPPPTDKVKPPGPGKDETVKEKEKPPPPPPPPAKVVQVPVPVPYPCPYPYPFPAGPSGCCCHQGHGGCQCSTPAPQYTMPPSYPCGGYMMVCEEDPSGACTVM</sequence>
<dbReference type="GO" id="GO:1900150">
    <property type="term" value="P:regulation of defense response to fungus"/>
    <property type="evidence" value="ECO:0007669"/>
    <property type="project" value="InterPro"/>
</dbReference>
<evidence type="ECO:0000313" key="3">
    <source>
        <dbReference type="Proteomes" id="UP000019116"/>
    </source>
</evidence>
<dbReference type="OrthoDB" id="694938at2759"/>
<reference evidence="2" key="1">
    <citation type="submission" date="2018-08" db="EMBL/GenBank/DDBJ databases">
        <authorList>
            <person name="Rossello M."/>
        </authorList>
    </citation>
    <scope>NUCLEOTIDE SEQUENCE [LARGE SCALE GENOMIC DNA]</scope>
    <source>
        <strain evidence="2">cv. Chinese Spring</strain>
    </source>
</reference>
<feature type="region of interest" description="Disordered" evidence="1">
    <location>
        <begin position="144"/>
        <end position="185"/>
    </location>
</feature>
<proteinExistence type="predicted"/>
<accession>A0A3B6SB28</accession>
<name>A0A3B6SB28_WHEAT</name>
<dbReference type="Gene3D" id="3.30.70.100">
    <property type="match status" value="1"/>
</dbReference>
<dbReference type="EnsemblPlants" id="TraesCS7B02G088000.1">
    <property type="protein sequence ID" value="TraesCS7B02G088000.1"/>
    <property type="gene ID" value="TraesCS7B02G088000"/>
</dbReference>
<evidence type="ECO:0000313" key="2">
    <source>
        <dbReference type="EnsemblPlants" id="TraesCS7B02G088000.1"/>
    </source>
</evidence>
<dbReference type="AlphaFoldDB" id="A0A3B6SB28"/>
<dbReference type="Gramene" id="TraesWEE_scaffold_020021_01G000100.1">
    <property type="protein sequence ID" value="TraesWEE_scaffold_020021_01G000100.1"/>
    <property type="gene ID" value="TraesWEE_scaffold_020021_01G000100"/>
</dbReference>
<dbReference type="SMR" id="A0A3B6SB28"/>
<reference evidence="2" key="2">
    <citation type="submission" date="2018-10" db="UniProtKB">
        <authorList>
            <consortium name="EnsemblPlants"/>
        </authorList>
    </citation>
    <scope>IDENTIFICATION</scope>
</reference>
<dbReference type="Gramene" id="TraesCAD_scaffold_012500_01G000100.1">
    <property type="protein sequence ID" value="TraesCAD_scaffold_012500_01G000100.1"/>
    <property type="gene ID" value="TraesCAD_scaffold_012500_01G000100"/>
</dbReference>
<dbReference type="Gramene" id="TraesROB_scaffold_011616_01G000100.1">
    <property type="protein sequence ID" value="TraesROB_scaffold_011616_01G000100.1"/>
    <property type="gene ID" value="TraesROB_scaffold_011616_01G000100"/>
</dbReference>
<dbReference type="Gramene" id="TraesCS7B03G0236000.1">
    <property type="protein sequence ID" value="TraesCS7B03G0236000.1.CDS"/>
    <property type="gene ID" value="TraesCS7B03G0236000"/>
</dbReference>
<dbReference type="OMA" id="THFIVSK"/>
<dbReference type="Gramene" id="TraesCLE_scaffold_037589_01G000100.1">
    <property type="protein sequence ID" value="TraesCLE_scaffold_037589_01G000100.1"/>
    <property type="gene ID" value="TraesCLE_scaffold_037589_01G000100"/>
</dbReference>
<dbReference type="PANTHER" id="PTHR47488:SF22">
    <property type="entry name" value="HEAVY METAL-ASSOCIATED DOMAIN CONTAINING PROTEIN, EXPRESSED"/>
    <property type="match status" value="1"/>
</dbReference>